<evidence type="ECO:0000256" key="4">
    <source>
        <dbReference type="ARBA" id="ARBA00022989"/>
    </source>
</evidence>
<name>A0A1J1H5I8_PLARL</name>
<dbReference type="InterPro" id="IPR037272">
    <property type="entry name" value="SNS_sf"/>
</dbReference>
<evidence type="ECO:0000256" key="6">
    <source>
        <dbReference type="SAM" id="MobiDB-lite"/>
    </source>
</evidence>
<feature type="transmembrane region" description="Helical" evidence="7">
    <location>
        <begin position="569"/>
        <end position="587"/>
    </location>
</feature>
<dbReference type="PANTHER" id="PTHR11616:SF240">
    <property type="entry name" value="BLOATED TUBULES, ISOFORM B-RELATED"/>
    <property type="match status" value="1"/>
</dbReference>
<dbReference type="RefSeq" id="XP_028533201.1">
    <property type="nucleotide sequence ID" value="XM_028676742.1"/>
</dbReference>
<gene>
    <name evidence="8" type="ORF">PRELSG_0930000</name>
</gene>
<dbReference type="PANTHER" id="PTHR11616">
    <property type="entry name" value="SODIUM/CHLORIDE DEPENDENT TRANSPORTER"/>
    <property type="match status" value="1"/>
</dbReference>
<evidence type="ECO:0000313" key="8">
    <source>
        <dbReference type="EMBL" id="CRH00197.1"/>
    </source>
</evidence>
<feature type="transmembrane region" description="Helical" evidence="7">
    <location>
        <begin position="1160"/>
        <end position="1185"/>
    </location>
</feature>
<feature type="transmembrane region" description="Helical" evidence="7">
    <location>
        <begin position="814"/>
        <end position="835"/>
    </location>
</feature>
<comment type="subcellular location">
    <subcellularLocation>
        <location evidence="1">Membrane</location>
        <topology evidence="1">Multi-pass membrane protein</topology>
    </subcellularLocation>
</comment>
<dbReference type="SUPFAM" id="SSF161070">
    <property type="entry name" value="SNF-like"/>
    <property type="match status" value="1"/>
</dbReference>
<keyword evidence="5 7" id="KW-0472">Membrane</keyword>
<dbReference type="KEGG" id="prel:PRELSG_0930000"/>
<evidence type="ECO:0000256" key="5">
    <source>
        <dbReference type="ARBA" id="ARBA00023136"/>
    </source>
</evidence>
<dbReference type="OrthoDB" id="6581954at2759"/>
<dbReference type="InterPro" id="IPR000175">
    <property type="entry name" value="Na/ntran_symport"/>
</dbReference>
<evidence type="ECO:0000256" key="1">
    <source>
        <dbReference type="ARBA" id="ARBA00004141"/>
    </source>
</evidence>
<feature type="transmembrane region" description="Helical" evidence="7">
    <location>
        <begin position="944"/>
        <end position="962"/>
    </location>
</feature>
<sequence length="1440" mass="172781">MLKYYPEKYESNAKEYDYIERKKKKLKKLNTPYTKQPNDLRTCLYNACINFSYTDIYQEYIRRFNLNSYNNCDYDQIRRNSFISKEEFLKYYNFNYYNKNFELESEVAYDEEFSEDSDGDSGIEEIGNYMIKKYKNKTKNKIKNILLLKREYKNVSSIEKIEEDKKSIEKWSNKEIESKKEYNDFLSKSYTSKMLSIISHENLSNSSDELLRTNKKKKNIFYTENYVRKNFFLNLFKDSEESSFASNFNFPFLNCNDINKRKIKNSGNEDYFYMLNNLIEAQNDPFFEKYHKDINKILANKNLIISKKEKVKYEEEIHGQIKNQGEKKKVKNNLRLTSDKNKREEKKDEQLKIKEKSEKIKDERLQSKEQKSEQLKSKERKGERLRSKEHKSEQLKSKERKGERLRSKEQKIEQLKNKERKGERLKSKEQKIEQLKNKERKGEPRKDKILKIEDKKDNIHIKEEEKCERLANEEINTYYDDTMNKKQMKESKILKHDTYKSIEPLTPENMHIYLKKIFKNENINFNQKRINKRDRWNSLSQFICACIGASLSVHCYLDMPELKSESDIIIISLLFLFCYLFIGWPLLQLEFALGQISQSCIVNSLSFLKKTFRGIGLISLIISFYILSKNINNSVDTFIIVTNTFWNPLPWNLKECEKINDKMKCINNNKCKWVTNNDIDNKINNLFNENKNSSANMKNSNKREISNNNTFINDNENIDNKEVCASIGVLEVINFFSEKVKFLWKFGSLFFIILIIYFLLRIEDMSLNQSLHYSFLFFFMVILFQIFILYYELQPKIMKNIFIKYNQNILFNKDFFLYINSPLIAKIITIVLISINCSTGLNYMFSSYTNIGENIIFPSFYVILGSFIGILMYLVYYYLCIQSISNYPFIYDKIALNILLDNFKTMTINYSSIQEFLKKKNSINHYIIYVVALSRIKFPNIMSFIFFLSCILVIITSSAIYLKGVILILKESRKFKILKKKTITLFIITLYLFIGIFNLFNFGHNIILLINFVTSNYIYLFTAILQIICITWVYGCTHVGKIINHKKLYFYFSLNFFITISIIPMILYFYKHVVQNIFFILLLFLFLFIVFISINVILLYLIKGDIVLKEKMYFLYIFNIDLLRRKLNNIIYGKRRTYDLKIKKFKCVLFRKFTLTWCYIVKYFIPFILIFIFLTNILYYIHFFISIRNHGSRDPSYYKSLNKANGHSYLRKTINKNGYTKDKWGRAIGFNSVDDTYNNDNYNYNTFRLYNNIKDNIGSTNYNNLNNDENGIHAQLGTRNENKDINIQKNESPYLFSLYIFFFITVILLLFVAVIALISFIQPSRLRIFIYPPTYMWNINDVHYKKKNPMNFLYTRYIFFFEEIFPIEKIMPFYIWNHIKKHIKKESFTNSLQEDNEDNETIYDKKFTYMSKFDYENYIFRLIDHGSKLYDLNEMKNYNL</sequence>
<proteinExistence type="predicted"/>
<dbReference type="GO" id="GO:0005886">
    <property type="term" value="C:plasma membrane"/>
    <property type="evidence" value="ECO:0007669"/>
    <property type="project" value="TreeGrafter"/>
</dbReference>
<keyword evidence="4 7" id="KW-1133">Transmembrane helix</keyword>
<feature type="transmembrane region" description="Helical" evidence="7">
    <location>
        <begin position="923"/>
        <end position="938"/>
    </location>
</feature>
<dbReference type="OMA" id="CDYDQIR"/>
<feature type="transmembrane region" description="Helical" evidence="7">
    <location>
        <begin position="772"/>
        <end position="793"/>
    </location>
</feature>
<feature type="transmembrane region" description="Helical" evidence="7">
    <location>
        <begin position="855"/>
        <end position="879"/>
    </location>
</feature>
<feature type="transmembrane region" description="Helical" evidence="7">
    <location>
        <begin position="742"/>
        <end position="760"/>
    </location>
</feature>
<keyword evidence="9" id="KW-1185">Reference proteome</keyword>
<feature type="transmembrane region" description="Helical" evidence="7">
    <location>
        <begin position="539"/>
        <end position="557"/>
    </location>
</feature>
<evidence type="ECO:0000256" key="2">
    <source>
        <dbReference type="ARBA" id="ARBA00022448"/>
    </source>
</evidence>
<dbReference type="GeneID" id="39736312"/>
<feature type="transmembrane region" description="Helical" evidence="7">
    <location>
        <begin position="983"/>
        <end position="1010"/>
    </location>
</feature>
<feature type="transmembrane region" description="Helical" evidence="7">
    <location>
        <begin position="1016"/>
        <end position="1036"/>
    </location>
</feature>
<protein>
    <submittedName>
        <fullName evidence="8">Amino acid transporter, putative</fullName>
    </submittedName>
</protein>
<keyword evidence="2" id="KW-0813">Transport</keyword>
<dbReference type="Pfam" id="PF00209">
    <property type="entry name" value="SNF"/>
    <property type="match status" value="1"/>
</dbReference>
<feature type="transmembrane region" description="Helical" evidence="7">
    <location>
        <begin position="607"/>
        <end position="627"/>
    </location>
</feature>
<feature type="compositionally biased region" description="Basic and acidic residues" evidence="6">
    <location>
        <begin position="337"/>
        <end position="448"/>
    </location>
</feature>
<evidence type="ECO:0000256" key="7">
    <source>
        <dbReference type="SAM" id="Phobius"/>
    </source>
</evidence>
<reference evidence="8 9" key="1">
    <citation type="submission" date="2015-04" db="EMBL/GenBank/DDBJ databases">
        <authorList>
            <consortium name="Pathogen Informatics"/>
        </authorList>
    </citation>
    <scope>NUCLEOTIDE SEQUENCE [LARGE SCALE GENOMIC DNA]</scope>
    <source>
        <strain evidence="8 9">SGS1</strain>
    </source>
</reference>
<feature type="transmembrane region" description="Helical" evidence="7">
    <location>
        <begin position="1076"/>
        <end position="1102"/>
    </location>
</feature>
<dbReference type="GO" id="GO:0035725">
    <property type="term" value="P:sodium ion transmembrane transport"/>
    <property type="evidence" value="ECO:0007669"/>
    <property type="project" value="TreeGrafter"/>
</dbReference>
<accession>A0A1J1H5I8</accession>
<dbReference type="EMBL" id="LN835304">
    <property type="protein sequence ID" value="CRH00197.1"/>
    <property type="molecule type" value="Genomic_DNA"/>
</dbReference>
<dbReference type="VEuPathDB" id="PlasmoDB:PRELSG_0930000"/>
<dbReference type="Proteomes" id="UP000220158">
    <property type="component" value="Chromosome 9"/>
</dbReference>
<evidence type="ECO:0000256" key="3">
    <source>
        <dbReference type="ARBA" id="ARBA00022692"/>
    </source>
</evidence>
<feature type="transmembrane region" description="Helical" evidence="7">
    <location>
        <begin position="1298"/>
        <end position="1321"/>
    </location>
</feature>
<feature type="region of interest" description="Disordered" evidence="6">
    <location>
        <begin position="324"/>
        <end position="448"/>
    </location>
</feature>
<feature type="transmembrane region" description="Helical" evidence="7">
    <location>
        <begin position="1048"/>
        <end position="1070"/>
    </location>
</feature>
<keyword evidence="3 7" id="KW-0812">Transmembrane</keyword>
<organism evidence="8 9">
    <name type="scientific">Plasmodium relictum</name>
    <dbReference type="NCBI Taxonomy" id="85471"/>
    <lineage>
        <taxon>Eukaryota</taxon>
        <taxon>Sar</taxon>
        <taxon>Alveolata</taxon>
        <taxon>Apicomplexa</taxon>
        <taxon>Aconoidasida</taxon>
        <taxon>Haemosporida</taxon>
        <taxon>Plasmodiidae</taxon>
        <taxon>Plasmodium</taxon>
        <taxon>Plasmodium (Haemamoeba)</taxon>
    </lineage>
</organism>
<evidence type="ECO:0000313" key="9">
    <source>
        <dbReference type="Proteomes" id="UP000220158"/>
    </source>
</evidence>
<dbReference type="PROSITE" id="PS50267">
    <property type="entry name" value="NA_NEUROTRAN_SYMP_3"/>
    <property type="match status" value="1"/>
</dbReference>